<keyword evidence="2 5" id="KW-0812">Transmembrane</keyword>
<dbReference type="EMBL" id="OMOR01000001">
    <property type="protein sequence ID" value="SPH20276.1"/>
    <property type="molecule type" value="Genomic_DNA"/>
</dbReference>
<evidence type="ECO:0000256" key="2">
    <source>
        <dbReference type="ARBA" id="ARBA00022692"/>
    </source>
</evidence>
<evidence type="ECO:0000313" key="7">
    <source>
        <dbReference type="Proteomes" id="UP000244880"/>
    </source>
</evidence>
<dbReference type="GO" id="GO:0016020">
    <property type="term" value="C:membrane"/>
    <property type="evidence" value="ECO:0007669"/>
    <property type="project" value="UniProtKB-SubCell"/>
</dbReference>
<keyword evidence="4 5" id="KW-0472">Membrane</keyword>
<feature type="transmembrane region" description="Helical" evidence="5">
    <location>
        <begin position="77"/>
        <end position="107"/>
    </location>
</feature>
<evidence type="ECO:0000313" key="6">
    <source>
        <dbReference type="EMBL" id="SPH20276.1"/>
    </source>
</evidence>
<organism evidence="6 7">
    <name type="scientific">Ascidiaceihabitans donghaensis</name>
    <dbReference type="NCBI Taxonomy" id="1510460"/>
    <lineage>
        <taxon>Bacteria</taxon>
        <taxon>Pseudomonadati</taxon>
        <taxon>Pseudomonadota</taxon>
        <taxon>Alphaproteobacteria</taxon>
        <taxon>Rhodobacterales</taxon>
        <taxon>Paracoccaceae</taxon>
        <taxon>Ascidiaceihabitans</taxon>
    </lineage>
</organism>
<dbReference type="Proteomes" id="UP000244880">
    <property type="component" value="Unassembled WGS sequence"/>
</dbReference>
<feature type="transmembrane region" description="Helical" evidence="5">
    <location>
        <begin position="12"/>
        <end position="32"/>
    </location>
</feature>
<dbReference type="PANTHER" id="PTHR20855:SF3">
    <property type="entry name" value="LD03007P"/>
    <property type="match status" value="1"/>
</dbReference>
<accession>A0A2R8BB41</accession>
<evidence type="ECO:0000256" key="4">
    <source>
        <dbReference type="ARBA" id="ARBA00023136"/>
    </source>
</evidence>
<feature type="transmembrane region" description="Helical" evidence="5">
    <location>
        <begin position="151"/>
        <end position="175"/>
    </location>
</feature>
<sequence length="264" mass="28307">MSYPYSNTETLADGLLHAAGLIAVYAGVKYLMAHDASPAVIVYAVLAGFAFVASAVYHMTPWDRMRPVLRRIDHAAIYLKIAGTYTPLALMLGSGFSYAVLVIVWVISVLGALAKLTIWGAGGRGSLAVYLGLGWVSVLLACPIALQFGTFVFGCIATGGVLYTLGCLVFARPSFRFQNPIWHGFVLSASACCFMAVAATQSQRIQISPYTSLDMPEPVTTQMLAPVPACDNNQMIVQPLTFQHAQNNHPCATFTIVAFDSSTL</sequence>
<evidence type="ECO:0000256" key="1">
    <source>
        <dbReference type="ARBA" id="ARBA00004141"/>
    </source>
</evidence>
<feature type="transmembrane region" description="Helical" evidence="5">
    <location>
        <begin position="127"/>
        <end position="146"/>
    </location>
</feature>
<dbReference type="PANTHER" id="PTHR20855">
    <property type="entry name" value="ADIPOR/PROGESTIN RECEPTOR-RELATED"/>
    <property type="match status" value="1"/>
</dbReference>
<dbReference type="InterPro" id="IPR004254">
    <property type="entry name" value="AdipoR/HlyIII-related"/>
</dbReference>
<proteinExistence type="predicted"/>
<gene>
    <name evidence="6" type="ORF">ASD8599_01012</name>
</gene>
<comment type="subcellular location">
    <subcellularLocation>
        <location evidence="1">Membrane</location>
        <topology evidence="1">Multi-pass membrane protein</topology>
    </subcellularLocation>
</comment>
<protein>
    <recommendedName>
        <fullName evidence="8">Hemolysin-III related</fullName>
    </recommendedName>
</protein>
<name>A0A2R8BB41_9RHOB</name>
<keyword evidence="7" id="KW-1185">Reference proteome</keyword>
<evidence type="ECO:0000256" key="3">
    <source>
        <dbReference type="ARBA" id="ARBA00022989"/>
    </source>
</evidence>
<dbReference type="AlphaFoldDB" id="A0A2R8BB41"/>
<dbReference type="Pfam" id="PF03006">
    <property type="entry name" value="HlyIII"/>
    <property type="match status" value="1"/>
</dbReference>
<evidence type="ECO:0000256" key="5">
    <source>
        <dbReference type="SAM" id="Phobius"/>
    </source>
</evidence>
<reference evidence="6 7" key="1">
    <citation type="submission" date="2018-03" db="EMBL/GenBank/DDBJ databases">
        <authorList>
            <person name="Keele B.F."/>
        </authorList>
    </citation>
    <scope>NUCLEOTIDE SEQUENCE [LARGE SCALE GENOMIC DNA]</scope>
    <source>
        <strain evidence="6 7">CECT 8599</strain>
    </source>
</reference>
<keyword evidence="3 5" id="KW-1133">Transmembrane helix</keyword>
<feature type="transmembrane region" description="Helical" evidence="5">
    <location>
        <begin position="38"/>
        <end position="57"/>
    </location>
</feature>
<evidence type="ECO:0008006" key="8">
    <source>
        <dbReference type="Google" id="ProtNLM"/>
    </source>
</evidence>